<dbReference type="Gene3D" id="3.40.1580.10">
    <property type="entry name" value="SMI1/KNR4-like"/>
    <property type="match status" value="1"/>
</dbReference>
<gene>
    <name evidence="1" type="ORF">O4U47_28815</name>
</gene>
<evidence type="ECO:0000313" key="2">
    <source>
        <dbReference type="Proteomes" id="UP001165685"/>
    </source>
</evidence>
<proteinExistence type="predicted"/>
<organism evidence="1 2">
    <name type="scientific">Nocardiopsis suaedae</name>
    <dbReference type="NCBI Taxonomy" id="3018444"/>
    <lineage>
        <taxon>Bacteria</taxon>
        <taxon>Bacillati</taxon>
        <taxon>Actinomycetota</taxon>
        <taxon>Actinomycetes</taxon>
        <taxon>Streptosporangiales</taxon>
        <taxon>Nocardiopsidaceae</taxon>
        <taxon>Nocardiopsis</taxon>
    </lineage>
</organism>
<keyword evidence="2" id="KW-1185">Reference proteome</keyword>
<reference evidence="1" key="1">
    <citation type="submission" date="2023-01" db="EMBL/GenBank/DDBJ databases">
        <title>Draft genome sequence of Nocardiopsis sp. LSu2-4 isolated from halophytes.</title>
        <authorList>
            <person name="Duangmal K."/>
            <person name="Chantavorakit T."/>
        </authorList>
    </citation>
    <scope>NUCLEOTIDE SEQUENCE</scope>
    <source>
        <strain evidence="1">LSu2-4</strain>
    </source>
</reference>
<dbReference type="InterPro" id="IPR037883">
    <property type="entry name" value="Knr4/Smi1-like_sf"/>
</dbReference>
<dbReference type="Proteomes" id="UP001165685">
    <property type="component" value="Unassembled WGS sequence"/>
</dbReference>
<dbReference type="SUPFAM" id="SSF160631">
    <property type="entry name" value="SMI1/KNR4-like"/>
    <property type="match status" value="1"/>
</dbReference>
<dbReference type="EMBL" id="JAQFWP010000090">
    <property type="protein sequence ID" value="MDA2808545.1"/>
    <property type="molecule type" value="Genomic_DNA"/>
</dbReference>
<comment type="caution">
    <text evidence="1">The sequence shown here is derived from an EMBL/GenBank/DDBJ whole genome shotgun (WGS) entry which is preliminary data.</text>
</comment>
<accession>A0ABT4TV31</accession>
<sequence>MLGRQSGCRPPRDYVDYLTWAGDTRAVLYGMSLSPREADSARETAEELEGDAPALDLGDRFFIAEHQGYIVWYFKRGDPAVYRYMEGDPAESVVADSFADFLHVIIDRAVENRRMHEERTR</sequence>
<dbReference type="RefSeq" id="WP_270681136.1">
    <property type="nucleotide sequence ID" value="NZ_JAQFWP010000090.1"/>
</dbReference>
<evidence type="ECO:0000313" key="1">
    <source>
        <dbReference type="EMBL" id="MDA2808545.1"/>
    </source>
</evidence>
<name>A0ABT4TV31_9ACTN</name>
<protein>
    <submittedName>
        <fullName evidence="1">SMI1/KNR4 family protein</fullName>
    </submittedName>
</protein>